<dbReference type="PANTHER" id="PTHR46796:SF13">
    <property type="entry name" value="HTH-TYPE TRANSCRIPTIONAL ACTIVATOR RHAS"/>
    <property type="match status" value="1"/>
</dbReference>
<evidence type="ECO:0000313" key="6">
    <source>
        <dbReference type="Proteomes" id="UP001595851"/>
    </source>
</evidence>
<dbReference type="SMART" id="SM00342">
    <property type="entry name" value="HTH_ARAC"/>
    <property type="match status" value="1"/>
</dbReference>
<dbReference type="InterPro" id="IPR018060">
    <property type="entry name" value="HTH_AraC"/>
</dbReference>
<sequence>MDVLARLLDGVRARGAVFGQAVLDPPWSLRFSLDVPLSLVTMVREHGWVVPDTGAPVPLGTRDVAVVRGPFTVADDPATPPGQVVTPADYCAPGARRLAARTCGERPDGPALLLGGAYDGGVSERLLRALPEVLVVPADDRRPGLVDLVSMEVSEDAPGQQVVLDRLLDVMLGAALRAWFDQPGAPSWYRATGDPAVDRALGLLHDDPAHPWTVTELAARTGLSRAAFARRFTTAVGEPPMRYLTGWRLALAADLLRGSDATVAGIARRVGYANAFALSVAFKRVHGITPSERRRI</sequence>
<gene>
    <name evidence="5" type="ORF">ACFOY2_28785</name>
</gene>
<evidence type="ECO:0000313" key="5">
    <source>
        <dbReference type="EMBL" id="MFC4011254.1"/>
    </source>
</evidence>
<comment type="caution">
    <text evidence="5">The sequence shown here is derived from an EMBL/GenBank/DDBJ whole genome shotgun (WGS) entry which is preliminary data.</text>
</comment>
<feature type="domain" description="HTH araC/xylS-type" evidence="4">
    <location>
        <begin position="198"/>
        <end position="296"/>
    </location>
</feature>
<dbReference type="InterPro" id="IPR009057">
    <property type="entry name" value="Homeodomain-like_sf"/>
</dbReference>
<reference evidence="6" key="1">
    <citation type="journal article" date="2019" name="Int. J. Syst. Evol. Microbiol.">
        <title>The Global Catalogue of Microorganisms (GCM) 10K type strain sequencing project: providing services to taxonomists for standard genome sequencing and annotation.</title>
        <authorList>
            <consortium name="The Broad Institute Genomics Platform"/>
            <consortium name="The Broad Institute Genome Sequencing Center for Infectious Disease"/>
            <person name="Wu L."/>
            <person name="Ma J."/>
        </authorList>
    </citation>
    <scope>NUCLEOTIDE SEQUENCE [LARGE SCALE GENOMIC DNA]</scope>
    <source>
        <strain evidence="6">TBRC 1276</strain>
    </source>
</reference>
<dbReference type="PROSITE" id="PS00041">
    <property type="entry name" value="HTH_ARAC_FAMILY_1"/>
    <property type="match status" value="1"/>
</dbReference>
<keyword evidence="3" id="KW-0804">Transcription</keyword>
<keyword evidence="2" id="KW-0238">DNA-binding</keyword>
<organism evidence="5 6">
    <name type="scientific">Nonomuraea purpurea</name>
    <dbReference type="NCBI Taxonomy" id="1849276"/>
    <lineage>
        <taxon>Bacteria</taxon>
        <taxon>Bacillati</taxon>
        <taxon>Actinomycetota</taxon>
        <taxon>Actinomycetes</taxon>
        <taxon>Streptosporangiales</taxon>
        <taxon>Streptosporangiaceae</taxon>
        <taxon>Nonomuraea</taxon>
    </lineage>
</organism>
<protein>
    <submittedName>
        <fullName evidence="5">Cupin domain-containing protein</fullName>
    </submittedName>
</protein>
<dbReference type="Proteomes" id="UP001595851">
    <property type="component" value="Unassembled WGS sequence"/>
</dbReference>
<dbReference type="SUPFAM" id="SSF46689">
    <property type="entry name" value="Homeodomain-like"/>
    <property type="match status" value="2"/>
</dbReference>
<dbReference type="InterPro" id="IPR032783">
    <property type="entry name" value="AraC_lig"/>
</dbReference>
<dbReference type="EMBL" id="JBHSBI010000015">
    <property type="protein sequence ID" value="MFC4011254.1"/>
    <property type="molecule type" value="Genomic_DNA"/>
</dbReference>
<evidence type="ECO:0000256" key="2">
    <source>
        <dbReference type="ARBA" id="ARBA00023125"/>
    </source>
</evidence>
<dbReference type="InterPro" id="IPR050204">
    <property type="entry name" value="AraC_XylS_family_regulators"/>
</dbReference>
<dbReference type="InterPro" id="IPR018062">
    <property type="entry name" value="HTH_AraC-typ_CS"/>
</dbReference>
<dbReference type="RefSeq" id="WP_379531210.1">
    <property type="nucleotide sequence ID" value="NZ_JBHSBI010000015.1"/>
</dbReference>
<keyword evidence="6" id="KW-1185">Reference proteome</keyword>
<dbReference type="PANTHER" id="PTHR46796">
    <property type="entry name" value="HTH-TYPE TRANSCRIPTIONAL ACTIVATOR RHAS-RELATED"/>
    <property type="match status" value="1"/>
</dbReference>
<keyword evidence="1" id="KW-0805">Transcription regulation</keyword>
<evidence type="ECO:0000256" key="3">
    <source>
        <dbReference type="ARBA" id="ARBA00023163"/>
    </source>
</evidence>
<dbReference type="PROSITE" id="PS01124">
    <property type="entry name" value="HTH_ARAC_FAMILY_2"/>
    <property type="match status" value="1"/>
</dbReference>
<dbReference type="Pfam" id="PF12852">
    <property type="entry name" value="Cupin_6"/>
    <property type="match status" value="1"/>
</dbReference>
<evidence type="ECO:0000256" key="1">
    <source>
        <dbReference type="ARBA" id="ARBA00023015"/>
    </source>
</evidence>
<evidence type="ECO:0000259" key="4">
    <source>
        <dbReference type="PROSITE" id="PS01124"/>
    </source>
</evidence>
<accession>A0ABV8GDR8</accession>
<proteinExistence type="predicted"/>
<dbReference type="Pfam" id="PF12833">
    <property type="entry name" value="HTH_18"/>
    <property type="match status" value="1"/>
</dbReference>
<name>A0ABV8GDR8_9ACTN</name>
<dbReference type="Gene3D" id="1.10.10.60">
    <property type="entry name" value="Homeodomain-like"/>
    <property type="match status" value="2"/>
</dbReference>